<organism evidence="1 2">
    <name type="scientific">Ardenticatena maritima</name>
    <dbReference type="NCBI Taxonomy" id="872965"/>
    <lineage>
        <taxon>Bacteria</taxon>
        <taxon>Bacillati</taxon>
        <taxon>Chloroflexota</taxon>
        <taxon>Ardenticatenia</taxon>
        <taxon>Ardenticatenales</taxon>
        <taxon>Ardenticatenaceae</taxon>
        <taxon>Ardenticatena</taxon>
    </lineage>
</organism>
<keyword evidence="2" id="KW-1185">Reference proteome</keyword>
<evidence type="ECO:0000313" key="1">
    <source>
        <dbReference type="EMBL" id="GAP62738.1"/>
    </source>
</evidence>
<proteinExistence type="predicted"/>
<name>A0A0M9UCA3_9CHLR</name>
<dbReference type="Proteomes" id="UP000037784">
    <property type="component" value="Unassembled WGS sequence"/>
</dbReference>
<protein>
    <submittedName>
        <fullName evidence="1">Uncharacterized protein</fullName>
    </submittedName>
</protein>
<dbReference type="EMBL" id="BBZA01000077">
    <property type="protein sequence ID" value="GAP62738.1"/>
    <property type="molecule type" value="Genomic_DNA"/>
</dbReference>
<dbReference type="AlphaFoldDB" id="A0A0M9UCA3"/>
<gene>
    <name evidence="1" type="ORF">ARMA_1161</name>
</gene>
<sequence>MPAGAGLVVVQQWRAFDPQQAAWQEAEDGTGLVWLARRR</sequence>
<evidence type="ECO:0000313" key="2">
    <source>
        <dbReference type="Proteomes" id="UP000037784"/>
    </source>
</evidence>
<reference evidence="1 2" key="1">
    <citation type="journal article" date="2015" name="Genome Announc.">
        <title>Draft Genome Sequence of a Heterotrophic Facultative Anaerobic Thermophilic Bacterium, Ardenticatena maritima Strain 110ST.</title>
        <authorList>
            <person name="Kawaichi S."/>
            <person name="Yoshida T."/>
            <person name="Sako Y."/>
            <person name="Nakamura R."/>
        </authorList>
    </citation>
    <scope>NUCLEOTIDE SEQUENCE [LARGE SCALE GENOMIC DNA]</scope>
    <source>
        <strain evidence="1 2">110S</strain>
    </source>
</reference>
<comment type="caution">
    <text evidence="1">The sequence shown here is derived from an EMBL/GenBank/DDBJ whole genome shotgun (WGS) entry which is preliminary data.</text>
</comment>
<dbReference type="InParanoid" id="A0A0M9UCA3"/>
<accession>A0A0M9UCA3</accession>
<reference evidence="2" key="2">
    <citation type="submission" date="2015-08" db="EMBL/GenBank/DDBJ databases">
        <title>Draft Genome Sequence of a Heterotrophic Facultative Anaerobic Bacterium Ardenticatena maritima Strain 110S.</title>
        <authorList>
            <person name="Kawaichi S."/>
            <person name="Yoshida T."/>
            <person name="Sako Y."/>
            <person name="Nakamura R."/>
        </authorList>
    </citation>
    <scope>NUCLEOTIDE SEQUENCE [LARGE SCALE GENOMIC DNA]</scope>
    <source>
        <strain evidence="2">110S</strain>
    </source>
</reference>